<evidence type="ECO:0000313" key="2">
    <source>
        <dbReference type="EMBL" id="GAO11569.1"/>
    </source>
</evidence>
<feature type="compositionally biased region" description="Basic and acidic residues" evidence="1">
    <location>
        <begin position="49"/>
        <end position="62"/>
    </location>
</feature>
<name>A0A0P4RE86_9ACTN</name>
<gene>
    <name evidence="2" type="ORF">TPA0598_08_04800</name>
</gene>
<comment type="caution">
    <text evidence="2">The sequence shown here is derived from an EMBL/GenBank/DDBJ whole genome shotgun (WGS) entry which is preliminary data.</text>
</comment>
<dbReference type="AlphaFoldDB" id="A0A0P4RE86"/>
<evidence type="ECO:0000256" key="1">
    <source>
        <dbReference type="SAM" id="MobiDB-lite"/>
    </source>
</evidence>
<dbReference type="Proteomes" id="UP000048965">
    <property type="component" value="Unassembled WGS sequence"/>
</dbReference>
<evidence type="ECO:0000313" key="3">
    <source>
        <dbReference type="Proteomes" id="UP000048965"/>
    </source>
</evidence>
<keyword evidence="3" id="KW-1185">Reference proteome</keyword>
<protein>
    <submittedName>
        <fullName evidence="2">Uncharacterized protein</fullName>
    </submittedName>
</protein>
<organism evidence="2 3">
    <name type="scientific">Streptomyces lydicamycinicus</name>
    <dbReference type="NCBI Taxonomy" id="1546107"/>
    <lineage>
        <taxon>Bacteria</taxon>
        <taxon>Bacillati</taxon>
        <taxon>Actinomycetota</taxon>
        <taxon>Actinomycetes</taxon>
        <taxon>Kitasatosporales</taxon>
        <taxon>Streptomycetaceae</taxon>
        <taxon>Streptomyces</taxon>
    </lineage>
</organism>
<dbReference type="EMBL" id="BBNO01000008">
    <property type="protein sequence ID" value="GAO11569.1"/>
    <property type="molecule type" value="Genomic_DNA"/>
</dbReference>
<accession>A0A0P4RE86</accession>
<proteinExistence type="predicted"/>
<reference evidence="2 3" key="2">
    <citation type="journal article" date="2015" name="Stand. Genomic Sci.">
        <title>Draft genome sequence of marine-derived Streptomyces sp. TP-A0598, a producer of anti-MRSA antibiotic lydicamycins.</title>
        <authorList>
            <person name="Komaki H."/>
            <person name="Ichikawa N."/>
            <person name="Hosoyama A."/>
            <person name="Fujita N."/>
            <person name="Igarashi Y."/>
        </authorList>
    </citation>
    <scope>NUCLEOTIDE SEQUENCE [LARGE SCALE GENOMIC DNA]</scope>
    <source>
        <strain evidence="2 3">NBRC 110027</strain>
    </source>
</reference>
<feature type="region of interest" description="Disordered" evidence="1">
    <location>
        <begin position="42"/>
        <end position="74"/>
    </location>
</feature>
<reference evidence="3" key="1">
    <citation type="submission" date="2014-09" db="EMBL/GenBank/DDBJ databases">
        <title>Whole genome shotgun sequence of Streptomyces sp. NBRC 110027.</title>
        <authorList>
            <person name="Komaki H."/>
            <person name="Ichikawa N."/>
            <person name="Katano-Makiyama Y."/>
            <person name="Hosoyama A."/>
            <person name="Hashimoto M."/>
            <person name="Uohara A."/>
            <person name="Kitahashi Y."/>
            <person name="Ohji S."/>
            <person name="Kimura A."/>
            <person name="Yamazoe A."/>
            <person name="Igarashi Y."/>
            <person name="Fujita N."/>
        </authorList>
    </citation>
    <scope>NUCLEOTIDE SEQUENCE [LARGE SCALE GENOMIC DNA]</scope>
    <source>
        <strain evidence="3">NBRC 110027</strain>
    </source>
</reference>
<sequence length="80" mass="8311">MLDGGLATARAAFALALATAWTALVLALAPIDDSHRAALLARRPTGIREPPRTERLTTERDTAPASPSDGLPTYGALAIC</sequence>